<accession>A0ABZ2M5S0</accession>
<dbReference type="SUPFAM" id="SSF53335">
    <property type="entry name" value="S-adenosyl-L-methionine-dependent methyltransferases"/>
    <property type="match status" value="1"/>
</dbReference>
<dbReference type="InterPro" id="IPR013216">
    <property type="entry name" value="Methyltransf_11"/>
</dbReference>
<dbReference type="InterPro" id="IPR029063">
    <property type="entry name" value="SAM-dependent_MTases_sf"/>
</dbReference>
<gene>
    <name evidence="3" type="ORF">LZC94_10685</name>
</gene>
<protein>
    <submittedName>
        <fullName evidence="3">Methyltransferase domain-containing protein</fullName>
    </submittedName>
</protein>
<dbReference type="PANTHER" id="PTHR44068">
    <property type="entry name" value="ZGC:194242"/>
    <property type="match status" value="1"/>
</dbReference>
<sequence length="293" mass="32215">MTTEWTVERRSHATDVLAAHYDLTTEATQLVMGDHMHFGLFTDKNDSLAKATVRMVDFAVAGSGLGKDTHVLDVGCGSGHAAIYLNEKYGCRVTGISTSARGIELARAHVKGRGSALKFEVADAIRTGLPSESCDVVFIMETACHVKDLGALMVESRRVLKPGGRLIVTDPVARKGPVGHFVFMLKNGPRLIPMKLAWGPGIYMRNPGVYATHALEAGFRSLEIVDLSEDVKPSADRWKERALEVRETLLQTSVGKSVLRKFTTGCDHMRFVLEQGFFGHMLLRARKHEPARD</sequence>
<dbReference type="RefSeq" id="WP_394827357.1">
    <property type="nucleotide sequence ID" value="NZ_CP089984.1"/>
</dbReference>
<keyword evidence="3" id="KW-0489">Methyltransferase</keyword>
<evidence type="ECO:0000256" key="1">
    <source>
        <dbReference type="ARBA" id="ARBA00022679"/>
    </source>
</evidence>
<evidence type="ECO:0000259" key="2">
    <source>
        <dbReference type="Pfam" id="PF08241"/>
    </source>
</evidence>
<dbReference type="CDD" id="cd02440">
    <property type="entry name" value="AdoMet_MTases"/>
    <property type="match status" value="1"/>
</dbReference>
<dbReference type="PANTHER" id="PTHR44068:SF11">
    <property type="entry name" value="GERANYL DIPHOSPHATE 2-C-METHYLTRANSFERASE"/>
    <property type="match status" value="1"/>
</dbReference>
<feature type="domain" description="Methyltransferase type 11" evidence="2">
    <location>
        <begin position="72"/>
        <end position="168"/>
    </location>
</feature>
<dbReference type="EMBL" id="CP089984">
    <property type="protein sequence ID" value="WXB17716.1"/>
    <property type="molecule type" value="Genomic_DNA"/>
</dbReference>
<evidence type="ECO:0000313" key="3">
    <source>
        <dbReference type="EMBL" id="WXB17716.1"/>
    </source>
</evidence>
<dbReference type="GO" id="GO:0032259">
    <property type="term" value="P:methylation"/>
    <property type="evidence" value="ECO:0007669"/>
    <property type="project" value="UniProtKB-KW"/>
</dbReference>
<dbReference type="Pfam" id="PF08241">
    <property type="entry name" value="Methyltransf_11"/>
    <property type="match status" value="1"/>
</dbReference>
<reference evidence="3 4" key="1">
    <citation type="submission" date="2021-12" db="EMBL/GenBank/DDBJ databases">
        <title>Discovery of the Pendulisporaceae a myxobacterial family with distinct sporulation behavior and unique specialized metabolism.</title>
        <authorList>
            <person name="Garcia R."/>
            <person name="Popoff A."/>
            <person name="Bader C.D."/>
            <person name="Loehr J."/>
            <person name="Walesch S."/>
            <person name="Walt C."/>
            <person name="Boldt J."/>
            <person name="Bunk B."/>
            <person name="Haeckl F.J.F.P.J."/>
            <person name="Gunesch A.P."/>
            <person name="Birkelbach J."/>
            <person name="Nuebel U."/>
            <person name="Pietschmann T."/>
            <person name="Bach T."/>
            <person name="Mueller R."/>
        </authorList>
    </citation>
    <scope>NUCLEOTIDE SEQUENCE [LARGE SCALE GENOMIC DNA]</scope>
    <source>
        <strain evidence="3 4">MSr11954</strain>
    </source>
</reference>
<organism evidence="3 4">
    <name type="scientific">Pendulispora albinea</name>
    <dbReference type="NCBI Taxonomy" id="2741071"/>
    <lineage>
        <taxon>Bacteria</taxon>
        <taxon>Pseudomonadati</taxon>
        <taxon>Myxococcota</taxon>
        <taxon>Myxococcia</taxon>
        <taxon>Myxococcales</taxon>
        <taxon>Sorangiineae</taxon>
        <taxon>Pendulisporaceae</taxon>
        <taxon>Pendulispora</taxon>
    </lineage>
</organism>
<keyword evidence="1" id="KW-0808">Transferase</keyword>
<dbReference type="InterPro" id="IPR050447">
    <property type="entry name" value="Erg6_SMT_methyltransf"/>
</dbReference>
<evidence type="ECO:0000313" key="4">
    <source>
        <dbReference type="Proteomes" id="UP001370348"/>
    </source>
</evidence>
<keyword evidence="4" id="KW-1185">Reference proteome</keyword>
<proteinExistence type="predicted"/>
<dbReference type="Proteomes" id="UP001370348">
    <property type="component" value="Chromosome"/>
</dbReference>
<dbReference type="Gene3D" id="3.40.50.150">
    <property type="entry name" value="Vaccinia Virus protein VP39"/>
    <property type="match status" value="1"/>
</dbReference>
<name>A0ABZ2M5S0_9BACT</name>
<dbReference type="GO" id="GO:0008168">
    <property type="term" value="F:methyltransferase activity"/>
    <property type="evidence" value="ECO:0007669"/>
    <property type="project" value="UniProtKB-KW"/>
</dbReference>